<evidence type="ECO:0000256" key="1">
    <source>
        <dbReference type="SAM" id="MobiDB-lite"/>
    </source>
</evidence>
<organism evidence="2 3">
    <name type="scientific">Pseudomonas atacamensis</name>
    <dbReference type="NCBI Taxonomy" id="2565368"/>
    <lineage>
        <taxon>Bacteria</taxon>
        <taxon>Pseudomonadati</taxon>
        <taxon>Pseudomonadota</taxon>
        <taxon>Gammaproteobacteria</taxon>
        <taxon>Pseudomonadales</taxon>
        <taxon>Pseudomonadaceae</taxon>
        <taxon>Pseudomonas</taxon>
    </lineage>
</organism>
<evidence type="ECO:0000313" key="3">
    <source>
        <dbReference type="Proteomes" id="UP001145022"/>
    </source>
</evidence>
<feature type="compositionally biased region" description="Basic and acidic residues" evidence="1">
    <location>
        <begin position="77"/>
        <end position="91"/>
    </location>
</feature>
<gene>
    <name evidence="2" type="ORF">RS3R1_05980</name>
</gene>
<reference evidence="2" key="1">
    <citation type="journal article" date="2021" name="Sci. Rep.">
        <title>An efficient direct screening system for microorganisms that activate plant immune responses based on plant-microbe interactions using cultured plant cells.</title>
        <authorList>
            <person name="Kurokawa M."/>
            <person name="Nakano M."/>
            <person name="Kitahata N."/>
            <person name="Kuchitsu K."/>
            <person name="Furuya T."/>
        </authorList>
    </citation>
    <scope>NUCLEOTIDE SEQUENCE</scope>
    <source>
        <strain evidence="2">RS3R-1</strain>
    </source>
</reference>
<evidence type="ECO:0000313" key="2">
    <source>
        <dbReference type="EMBL" id="GLH41511.1"/>
    </source>
</evidence>
<feature type="region of interest" description="Disordered" evidence="1">
    <location>
        <begin position="77"/>
        <end position="105"/>
    </location>
</feature>
<protein>
    <recommendedName>
        <fullName evidence="4">Tetratricopeptide repeat protein</fullName>
    </recommendedName>
</protein>
<reference evidence="2" key="2">
    <citation type="submission" date="2022-11" db="EMBL/GenBank/DDBJ databases">
        <title>Draft genome sequencing of Pseudomonas atacamensis RS3R1.</title>
        <authorList>
            <person name="Furuya T."/>
            <person name="Kaneko H."/>
        </authorList>
    </citation>
    <scope>NUCLEOTIDE SEQUENCE</scope>
    <source>
        <strain evidence="2">RS3R-1</strain>
    </source>
</reference>
<proteinExistence type="predicted"/>
<name>A0ABQ5PDA8_9PSED</name>
<dbReference type="EMBL" id="BSCQ01000003">
    <property type="protein sequence ID" value="GLH41511.1"/>
    <property type="molecule type" value="Genomic_DNA"/>
</dbReference>
<comment type="caution">
    <text evidence="2">The sequence shown here is derived from an EMBL/GenBank/DDBJ whole genome shotgun (WGS) entry which is preliminary data.</text>
</comment>
<dbReference type="Proteomes" id="UP001145022">
    <property type="component" value="Unassembled WGS sequence"/>
</dbReference>
<sequence>MIVSDENVGPLNDYVYYLCRNKNSVLAAMLLKEVHKKFPERVVAILNLADAYWDIGMKSDACPIYKEYIAKMTKNGKDGRIPQSAKSRENVVDTTHNRGGNRSRFSNSQKNVVCPVFFMNFGSPIHDVTKINKVNGIIARNQAYTNALVVLTEQMNFPDATGKISELPDPFKARRQ</sequence>
<evidence type="ECO:0008006" key="4">
    <source>
        <dbReference type="Google" id="ProtNLM"/>
    </source>
</evidence>
<accession>A0ABQ5PDA8</accession>
<feature type="compositionally biased region" description="Polar residues" evidence="1">
    <location>
        <begin position="92"/>
        <end position="105"/>
    </location>
</feature>
<reference evidence="2" key="3">
    <citation type="journal article" date="2023" name="J. Biotechnol.">
        <title>Draft Genome Sequences of Endophytic Pseudomonas Strains, Isolated from the Interior of Brassicaceae Plants.</title>
        <authorList>
            <person name="Kaneko H."/>
            <person name="Furuya T."/>
        </authorList>
    </citation>
    <scope>NUCLEOTIDE SEQUENCE</scope>
    <source>
        <strain evidence="2">RS3R-1</strain>
    </source>
</reference>
<keyword evidence="3" id="KW-1185">Reference proteome</keyword>